<evidence type="ECO:0000256" key="1">
    <source>
        <dbReference type="HAMAP-Rule" id="MF_01575"/>
    </source>
</evidence>
<name>G5K4E9_9STRE</name>
<dbReference type="EMBL" id="AEUX02000007">
    <property type="protein sequence ID" value="EHI68906.1"/>
    <property type="molecule type" value="Genomic_DNA"/>
</dbReference>
<dbReference type="PIRSF" id="PIRSF021290">
    <property type="entry name" value="DUF1273"/>
    <property type="match status" value="1"/>
</dbReference>
<organism evidence="2 3">
    <name type="scientific">Streptococcus ictaluri 707-05</name>
    <dbReference type="NCBI Taxonomy" id="764299"/>
    <lineage>
        <taxon>Bacteria</taxon>
        <taxon>Bacillati</taxon>
        <taxon>Bacillota</taxon>
        <taxon>Bacilli</taxon>
        <taxon>Lactobacillales</taxon>
        <taxon>Streptococcaceae</taxon>
        <taxon>Streptococcus</taxon>
    </lineage>
</organism>
<protein>
    <recommendedName>
        <fullName evidence="1">UPF0398 protein STRIC_1669</fullName>
    </recommendedName>
</protein>
<dbReference type="NCBIfam" id="NF010181">
    <property type="entry name" value="PRK13660.1"/>
    <property type="match status" value="1"/>
</dbReference>
<evidence type="ECO:0000313" key="3">
    <source>
        <dbReference type="Proteomes" id="UP000003330"/>
    </source>
</evidence>
<reference evidence="2 3" key="1">
    <citation type="journal article" date="2014" name="Int. J. Syst. Evol. Microbiol.">
        <title>Phylogenomics and the dynamic genome evolution of the genus Streptococcus.</title>
        <authorList>
            <consortium name="The Broad Institute Genome Sequencing Platform"/>
            <person name="Richards V.P."/>
            <person name="Palmer S.R."/>
            <person name="Pavinski Bitar P.D."/>
            <person name="Qin X."/>
            <person name="Weinstock G.M."/>
            <person name="Highlander S.K."/>
            <person name="Town C.D."/>
            <person name="Burne R.A."/>
            <person name="Stanhope M.J."/>
        </authorList>
    </citation>
    <scope>NUCLEOTIDE SEQUENCE [LARGE SCALE GENOMIC DNA]</scope>
    <source>
        <strain evidence="2 3">707-05</strain>
    </source>
</reference>
<dbReference type="Pfam" id="PF06908">
    <property type="entry name" value="YpsA"/>
    <property type="match status" value="1"/>
</dbReference>
<dbReference type="SUPFAM" id="SSF102405">
    <property type="entry name" value="MCP/YpsA-like"/>
    <property type="match status" value="1"/>
</dbReference>
<dbReference type="PANTHER" id="PTHR38440">
    <property type="entry name" value="UPF0398 PROTEIN YPSA"/>
    <property type="match status" value="1"/>
</dbReference>
<dbReference type="RefSeq" id="WP_008089786.1">
    <property type="nucleotide sequence ID" value="NZ_AEUX02000007.1"/>
</dbReference>
<dbReference type="Proteomes" id="UP000003330">
    <property type="component" value="Unassembled WGS sequence"/>
</dbReference>
<proteinExistence type="inferred from homology"/>
<dbReference type="PANTHER" id="PTHR38440:SF1">
    <property type="entry name" value="UPF0398 PROTEIN SPR0331"/>
    <property type="match status" value="1"/>
</dbReference>
<evidence type="ECO:0000313" key="2">
    <source>
        <dbReference type="EMBL" id="EHI68906.1"/>
    </source>
</evidence>
<dbReference type="HAMAP" id="MF_01575">
    <property type="entry name" value="UPF0398"/>
    <property type="match status" value="1"/>
</dbReference>
<comment type="caution">
    <text evidence="2">The sequence shown here is derived from an EMBL/GenBank/DDBJ whole genome shotgun (WGS) entry which is preliminary data.</text>
</comment>
<accession>G5K4E9</accession>
<sequence>MTEILVTGYKSFELGIFDDKDKKIGIIKKALRKDLVAYLDEGVDWFILTGNLGFEYWALEVLNELKQDYPLKTATIFPFENHGSQWNEKNQEKLALFKASDFVKFSFPSYESPQQFKQFKQFLIENTQGAYLFYDKEHESNLKYILNMMEESQRYPVKTLTFEDLNEVLEDW</sequence>
<dbReference type="Gene3D" id="3.40.50.450">
    <property type="match status" value="1"/>
</dbReference>
<dbReference type="STRING" id="764299.STRIC_1669"/>
<dbReference type="AlphaFoldDB" id="G5K4E9"/>
<keyword evidence="3" id="KW-1185">Reference proteome</keyword>
<dbReference type="OrthoDB" id="2301957at2"/>
<dbReference type="eggNOG" id="COG4474">
    <property type="taxonomic scope" value="Bacteria"/>
</dbReference>
<comment type="similarity">
    <text evidence="1">Belongs to the UPF0398 family.</text>
</comment>
<gene>
    <name evidence="2" type="ORF">STRIC_1669</name>
</gene>
<dbReference type="InterPro" id="IPR010697">
    <property type="entry name" value="YspA"/>
</dbReference>